<dbReference type="Gene3D" id="1.10.287.850">
    <property type="entry name" value="HP0062-like domain"/>
    <property type="match status" value="1"/>
</dbReference>
<protein>
    <submittedName>
        <fullName evidence="2">PE family protein</fullName>
    </submittedName>
</protein>
<accession>A0A931IBV2</accession>
<name>A0A931IBV2_9NOCA</name>
<proteinExistence type="predicted"/>
<feature type="domain" description="PE" evidence="1">
    <location>
        <begin position="12"/>
        <end position="99"/>
    </location>
</feature>
<evidence type="ECO:0000259" key="1">
    <source>
        <dbReference type="Pfam" id="PF00934"/>
    </source>
</evidence>
<keyword evidence="3" id="KW-1185">Reference proteome</keyword>
<dbReference type="Pfam" id="PF00934">
    <property type="entry name" value="PE"/>
    <property type="match status" value="1"/>
</dbReference>
<dbReference type="EMBL" id="JADMLG010000005">
    <property type="protein sequence ID" value="MBH0777585.1"/>
    <property type="molecule type" value="Genomic_DNA"/>
</dbReference>
<dbReference type="InterPro" id="IPR000084">
    <property type="entry name" value="PE-PGRS_N"/>
</dbReference>
<dbReference type="AlphaFoldDB" id="A0A931IBV2"/>
<evidence type="ECO:0000313" key="2">
    <source>
        <dbReference type="EMBL" id="MBH0777585.1"/>
    </source>
</evidence>
<dbReference type="RefSeq" id="WP_196149912.1">
    <property type="nucleotide sequence ID" value="NZ_JADMLG010000005.1"/>
</dbReference>
<dbReference type="Proteomes" id="UP000655751">
    <property type="component" value="Unassembled WGS sequence"/>
</dbReference>
<gene>
    <name evidence="2" type="ORF">IT779_15005</name>
</gene>
<comment type="caution">
    <text evidence="2">The sequence shown here is derived from an EMBL/GenBank/DDBJ whole genome shotgun (WGS) entry which is preliminary data.</text>
</comment>
<organism evidence="2 3">
    <name type="scientific">Nocardia bovistercoris</name>
    <dbReference type="NCBI Taxonomy" id="2785916"/>
    <lineage>
        <taxon>Bacteria</taxon>
        <taxon>Bacillati</taxon>
        <taxon>Actinomycetota</taxon>
        <taxon>Actinomycetes</taxon>
        <taxon>Mycobacteriales</taxon>
        <taxon>Nocardiaceae</taxon>
        <taxon>Nocardia</taxon>
    </lineage>
</organism>
<evidence type="ECO:0000313" key="3">
    <source>
        <dbReference type="Proteomes" id="UP000655751"/>
    </source>
</evidence>
<reference evidence="2" key="1">
    <citation type="submission" date="2020-11" db="EMBL/GenBank/DDBJ databases">
        <title>Nocardia NEAU-351.nov., a novel actinomycete isolated from the cow dung.</title>
        <authorList>
            <person name="Zhang X."/>
        </authorList>
    </citation>
    <scope>NUCLEOTIDE SEQUENCE</scope>
    <source>
        <strain evidence="2">NEAU-351</strain>
    </source>
</reference>
<sequence length="115" mass="11588">MVNSGANVGGGVTFDPVAARQASVRLDALADRLERDLRVDEPALRVAPAGIDEVSVRAAQTMTDVAASFSDSADAGILELRKLAATLRSQSNLFAAAEESSVAEFGGGAGVAGAA</sequence>